<dbReference type="PROSITE" id="PS50846">
    <property type="entry name" value="HMA_2"/>
    <property type="match status" value="1"/>
</dbReference>
<dbReference type="CDD" id="cd00371">
    <property type="entry name" value="HMA"/>
    <property type="match status" value="1"/>
</dbReference>
<dbReference type="InterPro" id="IPR006121">
    <property type="entry name" value="HMA_dom"/>
</dbReference>
<dbReference type="SUPFAM" id="SSF55008">
    <property type="entry name" value="HMA, heavy metal-associated domain"/>
    <property type="match status" value="1"/>
</dbReference>
<dbReference type="GO" id="GO:0016491">
    <property type="term" value="F:oxidoreductase activity"/>
    <property type="evidence" value="ECO:0007669"/>
    <property type="project" value="UniProtKB-KW"/>
</dbReference>
<sequence length="71" mass="7886">MKKNIKLIDLDCANCAAKIENAVKKIEGVTNASVSFMAQKMTLEAPDEKFAQVLDEAKKIIHKLEPDITIK</sequence>
<evidence type="ECO:0000313" key="3">
    <source>
        <dbReference type="EMBL" id="SNV02229.1"/>
    </source>
</evidence>
<name>A0A239TXW3_9FIRM</name>
<dbReference type="eggNOG" id="COG2608">
    <property type="taxonomic scope" value="Bacteria"/>
</dbReference>
<dbReference type="EMBL" id="LT906446">
    <property type="protein sequence ID" value="SNV02229.1"/>
    <property type="molecule type" value="Genomic_DNA"/>
</dbReference>
<gene>
    <name evidence="3" type="primary">cadA_1</name>
    <name evidence="3" type="ORF">SAMEA4364220_01563</name>
</gene>
<dbReference type="Proteomes" id="UP000215383">
    <property type="component" value="Chromosome 1"/>
</dbReference>
<evidence type="ECO:0000313" key="4">
    <source>
        <dbReference type="Proteomes" id="UP000215383"/>
    </source>
</evidence>
<organism evidence="3 4">
    <name type="scientific">Megamonas hypermegale</name>
    <dbReference type="NCBI Taxonomy" id="158847"/>
    <lineage>
        <taxon>Bacteria</taxon>
        <taxon>Bacillati</taxon>
        <taxon>Bacillota</taxon>
        <taxon>Negativicutes</taxon>
        <taxon>Selenomonadales</taxon>
        <taxon>Selenomonadaceae</taxon>
        <taxon>Megamonas</taxon>
    </lineage>
</organism>
<reference evidence="3 4" key="1">
    <citation type="submission" date="2017-06" db="EMBL/GenBank/DDBJ databases">
        <authorList>
            <consortium name="Pathogen Informatics"/>
        </authorList>
    </citation>
    <scope>NUCLEOTIDE SEQUENCE [LARGE SCALE GENOMIC DNA]</scope>
    <source>
        <strain evidence="3 4">NCTC10570</strain>
    </source>
</reference>
<dbReference type="InterPro" id="IPR036163">
    <property type="entry name" value="HMA_dom_sf"/>
</dbReference>
<keyword evidence="4" id="KW-1185">Reference proteome</keyword>
<dbReference type="InterPro" id="IPR017969">
    <property type="entry name" value="Heavy-metal-associated_CS"/>
</dbReference>
<feature type="domain" description="HMA" evidence="2">
    <location>
        <begin position="1"/>
        <end position="69"/>
    </location>
</feature>
<protein>
    <submittedName>
        <fullName evidence="3">Cadmium, zinc and cobalt-transporting ATPase</fullName>
        <ecNumber evidence="3">3.6.3.3</ecNumber>
    </submittedName>
</protein>
<evidence type="ECO:0000259" key="2">
    <source>
        <dbReference type="PROSITE" id="PS50846"/>
    </source>
</evidence>
<dbReference type="GeneID" id="78507560"/>
<dbReference type="PROSITE" id="PS01047">
    <property type="entry name" value="HMA_1"/>
    <property type="match status" value="1"/>
</dbReference>
<dbReference type="RefSeq" id="WP_027890236.1">
    <property type="nucleotide sequence ID" value="NZ_CALXYH010000012.1"/>
</dbReference>
<dbReference type="GO" id="GO:0006520">
    <property type="term" value="P:amino acid metabolic process"/>
    <property type="evidence" value="ECO:0007669"/>
    <property type="project" value="InterPro"/>
</dbReference>
<keyword evidence="1" id="KW-0479">Metal-binding</keyword>
<dbReference type="Gene3D" id="3.30.70.100">
    <property type="match status" value="1"/>
</dbReference>
<dbReference type="EC" id="3.6.3.3" evidence="3"/>
<dbReference type="GO" id="GO:0046872">
    <property type="term" value="F:metal ion binding"/>
    <property type="evidence" value="ECO:0007669"/>
    <property type="project" value="UniProtKB-KW"/>
</dbReference>
<evidence type="ECO:0000256" key="1">
    <source>
        <dbReference type="ARBA" id="ARBA00022723"/>
    </source>
</evidence>
<dbReference type="GO" id="GO:0016787">
    <property type="term" value="F:hydrolase activity"/>
    <property type="evidence" value="ECO:0007669"/>
    <property type="project" value="UniProtKB-KW"/>
</dbReference>
<dbReference type="Pfam" id="PF00403">
    <property type="entry name" value="HMA"/>
    <property type="match status" value="1"/>
</dbReference>
<keyword evidence="3" id="KW-0378">Hydrolase</keyword>
<accession>A0A239TXW3</accession>
<dbReference type="AlphaFoldDB" id="A0A239TXW3"/>
<dbReference type="OrthoDB" id="7068874at2"/>
<proteinExistence type="predicted"/>